<dbReference type="InterPro" id="IPR009003">
    <property type="entry name" value="Peptidase_S1_PA"/>
</dbReference>
<dbReference type="Gene3D" id="2.40.10.10">
    <property type="entry name" value="Trypsin-like serine proteases"/>
    <property type="match status" value="1"/>
</dbReference>
<gene>
    <name evidence="3" type="ORF">SLINC_3791</name>
</gene>
<evidence type="ECO:0000313" key="3">
    <source>
        <dbReference type="EMBL" id="ANS66015.1"/>
    </source>
</evidence>
<dbReference type="GO" id="GO:0006508">
    <property type="term" value="P:proteolysis"/>
    <property type="evidence" value="ECO:0007669"/>
    <property type="project" value="InterPro"/>
</dbReference>
<evidence type="ECO:0000256" key="1">
    <source>
        <dbReference type="ARBA" id="ARBA00007664"/>
    </source>
</evidence>
<dbReference type="InterPro" id="IPR001254">
    <property type="entry name" value="Trypsin_dom"/>
</dbReference>
<reference evidence="3 4" key="1">
    <citation type="submission" date="2016-07" db="EMBL/GenBank/DDBJ databases">
        <title>Enhancement of antibiotic productionsby engineered nitrateutilization in actinobacteria.</title>
        <authorList>
            <person name="Meng S.C."/>
        </authorList>
    </citation>
    <scope>NUCLEOTIDE SEQUENCE [LARGE SCALE GENOMIC DNA]</scope>
    <source>
        <strain evidence="3 4">NRRL 2936</strain>
    </source>
</reference>
<dbReference type="AlphaFoldDB" id="A0A1B1MBK7"/>
<evidence type="ECO:0000313" key="4">
    <source>
        <dbReference type="Proteomes" id="UP000092598"/>
    </source>
</evidence>
<dbReference type="KEGG" id="sls:SLINC_3791"/>
<dbReference type="PROSITE" id="PS00134">
    <property type="entry name" value="TRYPSIN_HIS"/>
    <property type="match status" value="1"/>
</dbReference>
<dbReference type="FunFam" id="2.40.10.10:FF:000068">
    <property type="entry name" value="transmembrane protease serine 2"/>
    <property type="match status" value="1"/>
</dbReference>
<dbReference type="EMBL" id="CP016438">
    <property type="protein sequence ID" value="ANS66015.1"/>
    <property type="molecule type" value="Genomic_DNA"/>
</dbReference>
<keyword evidence="4" id="KW-1185">Reference proteome</keyword>
<dbReference type="OrthoDB" id="1496095at2"/>
<dbReference type="SUPFAM" id="SSF50494">
    <property type="entry name" value="Trypsin-like serine proteases"/>
    <property type="match status" value="1"/>
</dbReference>
<proteinExistence type="inferred from homology"/>
<dbReference type="InterPro" id="IPR001314">
    <property type="entry name" value="Peptidase_S1A"/>
</dbReference>
<dbReference type="Proteomes" id="UP000092598">
    <property type="component" value="Chromosome"/>
</dbReference>
<dbReference type="Pfam" id="PF00089">
    <property type="entry name" value="Trypsin"/>
    <property type="match status" value="1"/>
</dbReference>
<dbReference type="PRINTS" id="PR00722">
    <property type="entry name" value="CHYMOTRYPSIN"/>
</dbReference>
<organism evidence="3 4">
    <name type="scientific">Streptomyces lincolnensis</name>
    <dbReference type="NCBI Taxonomy" id="1915"/>
    <lineage>
        <taxon>Bacteria</taxon>
        <taxon>Bacillati</taxon>
        <taxon>Actinomycetota</taxon>
        <taxon>Actinomycetes</taxon>
        <taxon>Kitasatosporales</taxon>
        <taxon>Streptomycetaceae</taxon>
        <taxon>Streptomyces</taxon>
    </lineage>
</organism>
<dbReference type="CDD" id="cd00190">
    <property type="entry name" value="Tryp_SPc"/>
    <property type="match status" value="1"/>
</dbReference>
<dbReference type="PATRIC" id="fig|1915.4.peg.4167"/>
<comment type="similarity">
    <text evidence="1">Belongs to the peptidase S1 family.</text>
</comment>
<dbReference type="PROSITE" id="PS00135">
    <property type="entry name" value="TRYPSIN_SER"/>
    <property type="match status" value="1"/>
</dbReference>
<evidence type="ECO:0000256" key="2">
    <source>
        <dbReference type="ARBA" id="ARBA00023157"/>
    </source>
</evidence>
<name>A0A1B1MBK7_STRLN</name>
<dbReference type="InterPro" id="IPR033116">
    <property type="entry name" value="TRYPSIN_SER"/>
</dbReference>
<dbReference type="PANTHER" id="PTHR24276">
    <property type="entry name" value="POLYSERASE-RELATED"/>
    <property type="match status" value="1"/>
</dbReference>
<dbReference type="FunFam" id="2.40.10.10:FF:000002">
    <property type="entry name" value="Transmembrane protease serine"/>
    <property type="match status" value="1"/>
</dbReference>
<dbReference type="PANTHER" id="PTHR24276:SF98">
    <property type="entry name" value="FI18310P1-RELATED"/>
    <property type="match status" value="1"/>
</dbReference>
<dbReference type="PROSITE" id="PS50240">
    <property type="entry name" value="TRYPSIN_DOM"/>
    <property type="match status" value="1"/>
</dbReference>
<keyword evidence="2" id="KW-1015">Disulfide bond</keyword>
<sequence length="295" mass="31408">MFFSKFRRPAVRRTLSGVVATSAALGLALASVSTAHAATAADRDRPSPRIIGGTEQADGAHPFMAAVLFKGKEAPTDRWFCGGSLLSPTVVMTAAHCVDGLKPEEIETTVGRTVMSDESQGQLRNVSDIVVHPRYDNVDVNYDAAFLTLDKPVTGIAAVRLPTAGTDALIRPGALATVIGWGNTDTEITAYADRLRAVDVPILSHAECTATYPEYDKEIKVCAGVEGKDTCQGDSGGPMIRKIQGRVYQIGITSYGLGCAEQGAPGVYTYTGSDELWNTLEESDKGKKIKQLLGR</sequence>
<dbReference type="STRING" id="1915.SLINC_3791"/>
<protein>
    <submittedName>
        <fullName evidence="3">Peptidase S1 and S6</fullName>
    </submittedName>
</protein>
<dbReference type="SMART" id="SM00020">
    <property type="entry name" value="Tryp_SPc"/>
    <property type="match status" value="1"/>
</dbReference>
<dbReference type="RefSeq" id="WP_067434783.1">
    <property type="nucleotide sequence ID" value="NZ_CP016438.1"/>
</dbReference>
<dbReference type="InterPro" id="IPR050430">
    <property type="entry name" value="Peptidase_S1"/>
</dbReference>
<accession>A0A1B1MBK7</accession>
<dbReference type="GO" id="GO:0004252">
    <property type="term" value="F:serine-type endopeptidase activity"/>
    <property type="evidence" value="ECO:0007669"/>
    <property type="project" value="InterPro"/>
</dbReference>
<dbReference type="InterPro" id="IPR018114">
    <property type="entry name" value="TRYPSIN_HIS"/>
</dbReference>
<dbReference type="InterPro" id="IPR043504">
    <property type="entry name" value="Peptidase_S1_PA_chymotrypsin"/>
</dbReference>